<dbReference type="OrthoDB" id="5422007at2759"/>
<keyword evidence="4" id="KW-1185">Reference proteome</keyword>
<gene>
    <name evidence="3" type="ORF">G7Z17_g4177</name>
</gene>
<feature type="region of interest" description="Disordered" evidence="1">
    <location>
        <begin position="1"/>
        <end position="53"/>
    </location>
</feature>
<dbReference type="AlphaFoldDB" id="A0A9P5HFF7"/>
<accession>A0A9P5HFF7</accession>
<feature type="domain" description="DUF7514" evidence="2">
    <location>
        <begin position="69"/>
        <end position="249"/>
    </location>
</feature>
<evidence type="ECO:0000259" key="2">
    <source>
        <dbReference type="Pfam" id="PF24355"/>
    </source>
</evidence>
<evidence type="ECO:0000256" key="1">
    <source>
        <dbReference type="SAM" id="MobiDB-lite"/>
    </source>
</evidence>
<sequence length="261" mass="29075">MAHGSVHGPPPQTPLSTSPPRVPNYHNPQGISTGGSQLPRSQEATTSPDPNTFWGDLVIPAQWPNGHREQWQASPSLELLVNAIYHWADTTIEPRNEGGLAPEKVGKLLCMGEYSHEHNIYALCDQEASSFSFGSRSMREYLLNQLMAKVYDLYGLPYETSTTAQQSSSRLDQLVRSLTGPTARPLLTREGHLRFLLIGILIEPHTNFININRFLSKVPPLLNPRTGDTLPCSIPRHVFPATADPRMTQCNNIALYWQGRT</sequence>
<protein>
    <recommendedName>
        <fullName evidence="2">DUF7514 domain-containing protein</fullName>
    </recommendedName>
</protein>
<dbReference type="Proteomes" id="UP000722485">
    <property type="component" value="Unassembled WGS sequence"/>
</dbReference>
<dbReference type="Pfam" id="PF24355">
    <property type="entry name" value="DUF7514"/>
    <property type="match status" value="1"/>
</dbReference>
<proteinExistence type="predicted"/>
<feature type="compositionally biased region" description="Polar residues" evidence="1">
    <location>
        <begin position="26"/>
        <end position="50"/>
    </location>
</feature>
<dbReference type="InterPro" id="IPR055936">
    <property type="entry name" value="DUF7514"/>
</dbReference>
<name>A0A9P5HFF7_9HYPO</name>
<dbReference type="EMBL" id="JAANBB010000057">
    <property type="protein sequence ID" value="KAF7552672.1"/>
    <property type="molecule type" value="Genomic_DNA"/>
</dbReference>
<comment type="caution">
    <text evidence="3">The sequence shown here is derived from an EMBL/GenBank/DDBJ whole genome shotgun (WGS) entry which is preliminary data.</text>
</comment>
<organism evidence="3 4">
    <name type="scientific">Cylindrodendrum hubeiense</name>
    <dbReference type="NCBI Taxonomy" id="595255"/>
    <lineage>
        <taxon>Eukaryota</taxon>
        <taxon>Fungi</taxon>
        <taxon>Dikarya</taxon>
        <taxon>Ascomycota</taxon>
        <taxon>Pezizomycotina</taxon>
        <taxon>Sordariomycetes</taxon>
        <taxon>Hypocreomycetidae</taxon>
        <taxon>Hypocreales</taxon>
        <taxon>Nectriaceae</taxon>
        <taxon>Cylindrodendrum</taxon>
    </lineage>
</organism>
<evidence type="ECO:0000313" key="3">
    <source>
        <dbReference type="EMBL" id="KAF7552672.1"/>
    </source>
</evidence>
<reference evidence="3" key="1">
    <citation type="submission" date="2020-03" db="EMBL/GenBank/DDBJ databases">
        <title>Draft Genome Sequence of Cylindrodendrum hubeiense.</title>
        <authorList>
            <person name="Buettner E."/>
            <person name="Kellner H."/>
        </authorList>
    </citation>
    <scope>NUCLEOTIDE SEQUENCE</scope>
    <source>
        <strain evidence="3">IHI 201604</strain>
    </source>
</reference>
<evidence type="ECO:0000313" key="4">
    <source>
        <dbReference type="Proteomes" id="UP000722485"/>
    </source>
</evidence>